<accession>A0A5C1AF58</accession>
<proteinExistence type="inferred from homology"/>
<dbReference type="Proteomes" id="UP000324974">
    <property type="component" value="Chromosome"/>
</dbReference>
<feature type="chain" id="PRO_5023032473" evidence="2">
    <location>
        <begin position="21"/>
        <end position="289"/>
    </location>
</feature>
<dbReference type="InterPro" id="IPR011042">
    <property type="entry name" value="6-blade_b-propeller_TolB-like"/>
</dbReference>
<comment type="similarity">
    <text evidence="1">Belongs to the TolB family.</text>
</comment>
<dbReference type="EMBL" id="CP042425">
    <property type="protein sequence ID" value="QEL18059.1"/>
    <property type="molecule type" value="Genomic_DNA"/>
</dbReference>
<protein>
    <submittedName>
        <fullName evidence="3">WD40 domain protein beta Propeller</fullName>
    </submittedName>
</protein>
<dbReference type="KEGG" id="lrs:PX52LOC_05073"/>
<dbReference type="AlphaFoldDB" id="A0A5C1AF58"/>
<name>A0A5C1AF58_9BACT</name>
<gene>
    <name evidence="3" type="ORF">PX52LOC_05073</name>
</gene>
<dbReference type="SUPFAM" id="SSF82171">
    <property type="entry name" value="DPP6 N-terminal domain-like"/>
    <property type="match status" value="1"/>
</dbReference>
<evidence type="ECO:0000256" key="2">
    <source>
        <dbReference type="SAM" id="SignalP"/>
    </source>
</evidence>
<dbReference type="PANTHER" id="PTHR36842:SF1">
    <property type="entry name" value="PROTEIN TOLB"/>
    <property type="match status" value="1"/>
</dbReference>
<keyword evidence="2" id="KW-0732">Signal</keyword>
<sequence>MTACRYGCLVLLMTVGSAAAADPVRVTKDGSFKQHLQWSPDGKRFLLTRIHEGKMALWTMAADGTDLTRLLPVHAMPHFDGSWSADSKRIVYVYDTLQNTDGKLQINVCAADGSDDKVVVPHKAFEESPRFSPDGKQVAWVSTRDGNPEIYTVNADGKGIKRLTSEVAYDLQPAWSPDGKRIAFSSARNGRQKIYTMKPDGSDLKRLTEGDHLDSWPVWSPDGKRIAFVSNRAGNYDIWLMKADGKDARNLTDHEAQDTSPTWSPDGKRLAFISTRDGGSDVYVLTPPE</sequence>
<feature type="signal peptide" evidence="2">
    <location>
        <begin position="1"/>
        <end position="20"/>
    </location>
</feature>
<evidence type="ECO:0000313" key="3">
    <source>
        <dbReference type="EMBL" id="QEL18059.1"/>
    </source>
</evidence>
<dbReference type="OrthoDB" id="269409at2"/>
<dbReference type="Pfam" id="PF07676">
    <property type="entry name" value="PD40"/>
    <property type="match status" value="5"/>
</dbReference>
<keyword evidence="4" id="KW-1185">Reference proteome</keyword>
<evidence type="ECO:0000256" key="1">
    <source>
        <dbReference type="ARBA" id="ARBA00009820"/>
    </source>
</evidence>
<evidence type="ECO:0000313" key="4">
    <source>
        <dbReference type="Proteomes" id="UP000324974"/>
    </source>
</evidence>
<organism evidence="3 4">
    <name type="scientific">Limnoglobus roseus</name>
    <dbReference type="NCBI Taxonomy" id="2598579"/>
    <lineage>
        <taxon>Bacteria</taxon>
        <taxon>Pseudomonadati</taxon>
        <taxon>Planctomycetota</taxon>
        <taxon>Planctomycetia</taxon>
        <taxon>Gemmatales</taxon>
        <taxon>Gemmataceae</taxon>
        <taxon>Limnoglobus</taxon>
    </lineage>
</organism>
<dbReference type="RefSeq" id="WP_149112598.1">
    <property type="nucleotide sequence ID" value="NZ_CP042425.1"/>
</dbReference>
<dbReference type="InterPro" id="IPR011659">
    <property type="entry name" value="WD40"/>
</dbReference>
<reference evidence="4" key="1">
    <citation type="submission" date="2019-08" db="EMBL/GenBank/DDBJ databases">
        <title>Limnoglobus roseus gen. nov., sp. nov., a novel freshwater planctomycete with a giant genome from the family Gemmataceae.</title>
        <authorList>
            <person name="Kulichevskaya I.S."/>
            <person name="Naumoff D.G."/>
            <person name="Miroshnikov K."/>
            <person name="Ivanova A."/>
            <person name="Philippov D.A."/>
            <person name="Hakobyan A."/>
            <person name="Rijpstra I.C."/>
            <person name="Sinninghe Damste J.S."/>
            <person name="Liesack W."/>
            <person name="Dedysh S.N."/>
        </authorList>
    </citation>
    <scope>NUCLEOTIDE SEQUENCE [LARGE SCALE GENOMIC DNA]</scope>
    <source>
        <strain evidence="4">PX52</strain>
    </source>
</reference>
<dbReference type="PANTHER" id="PTHR36842">
    <property type="entry name" value="PROTEIN TOLB HOMOLOG"/>
    <property type="match status" value="1"/>
</dbReference>
<dbReference type="Gene3D" id="2.120.10.30">
    <property type="entry name" value="TolB, C-terminal domain"/>
    <property type="match status" value="2"/>
</dbReference>